<dbReference type="Gene3D" id="2.40.128.630">
    <property type="match status" value="1"/>
</dbReference>
<dbReference type="InterPro" id="IPR002372">
    <property type="entry name" value="PQQ_rpt_dom"/>
</dbReference>
<evidence type="ECO:0000313" key="3">
    <source>
        <dbReference type="Proteomes" id="UP000183894"/>
    </source>
</evidence>
<dbReference type="InterPro" id="IPR011047">
    <property type="entry name" value="Quinoprotein_ADH-like_sf"/>
</dbReference>
<dbReference type="SUPFAM" id="SSF50998">
    <property type="entry name" value="Quinoprotein alcohol dehydrogenase-like"/>
    <property type="match status" value="3"/>
</dbReference>
<evidence type="ECO:0000313" key="2">
    <source>
        <dbReference type="EMBL" id="SEL96737.1"/>
    </source>
</evidence>
<dbReference type="PANTHER" id="PTHR34512">
    <property type="entry name" value="CELL SURFACE PROTEIN"/>
    <property type="match status" value="1"/>
</dbReference>
<proteinExistence type="predicted"/>
<dbReference type="PANTHER" id="PTHR34512:SF30">
    <property type="entry name" value="OUTER MEMBRANE PROTEIN ASSEMBLY FACTOR BAMB"/>
    <property type="match status" value="1"/>
</dbReference>
<dbReference type="SMART" id="SM00564">
    <property type="entry name" value="PQQ"/>
    <property type="match status" value="6"/>
</dbReference>
<evidence type="ECO:0000259" key="1">
    <source>
        <dbReference type="Pfam" id="PF13360"/>
    </source>
</evidence>
<dbReference type="InterPro" id="IPR015943">
    <property type="entry name" value="WD40/YVTN_repeat-like_dom_sf"/>
</dbReference>
<gene>
    <name evidence="2" type="ORF">SAMN04488691_1136</name>
</gene>
<dbReference type="Proteomes" id="UP000183894">
    <property type="component" value="Unassembled WGS sequence"/>
</dbReference>
<dbReference type="InterPro" id="IPR018391">
    <property type="entry name" value="PQQ_b-propeller_rpt"/>
</dbReference>
<organism evidence="2 3">
    <name type="scientific">Haloferax larsenii</name>
    <dbReference type="NCBI Taxonomy" id="302484"/>
    <lineage>
        <taxon>Archaea</taxon>
        <taxon>Methanobacteriati</taxon>
        <taxon>Methanobacteriota</taxon>
        <taxon>Stenosarchaea group</taxon>
        <taxon>Halobacteria</taxon>
        <taxon>Halobacteriales</taxon>
        <taxon>Haloferacaceae</taxon>
        <taxon>Haloferax</taxon>
    </lineage>
</organism>
<dbReference type="InterPro" id="IPR006311">
    <property type="entry name" value="TAT_signal"/>
</dbReference>
<dbReference type="Gene3D" id="2.130.10.10">
    <property type="entry name" value="YVTN repeat-like/Quinoprotein amine dehydrogenase"/>
    <property type="match status" value="2"/>
</dbReference>
<reference evidence="2 3" key="1">
    <citation type="submission" date="2016-10" db="EMBL/GenBank/DDBJ databases">
        <authorList>
            <person name="de Groot N.N."/>
        </authorList>
    </citation>
    <scope>NUCLEOTIDE SEQUENCE [LARGE SCALE GENOMIC DNA]</scope>
    <source>
        <strain evidence="2 3">CDM_5</strain>
    </source>
</reference>
<protein>
    <submittedName>
        <fullName evidence="2">Outer membrane protein assembly factor BamB, contains PQQ-like beta-propeller repeat</fullName>
    </submittedName>
</protein>
<feature type="domain" description="Pyrrolo-quinoline quinone repeat" evidence="1">
    <location>
        <begin position="279"/>
        <end position="404"/>
    </location>
</feature>
<dbReference type="AlphaFoldDB" id="A0A1H7UKB4"/>
<sequence length="407" mass="43300">MVPSRRRFLELTGLAVTGTLASNVVAGGPKSAPTPTPAYDWPMDRYDPEGTGYNPAASGPKDGVEVAWSHDSTDWFRGTESPILLGDTLYAVGEGLLALDAETGAKKFGHPGPYQSPPARSHSSVYNTDTLAVGSSAGVFGLNADGGVGLPLTGTRFGVERWNQRYETGGLFFGPAEPVAPVVADGEIYTPVPGESDITALDPNDGETRWRTTITEDDTVGADFNRPAVKDGLVYVTYWPNGVAALHTESGEKHWQRTVDEQLLLPPIATEAGLVVPSREVVWLLDPNDGTTLWKRTLDANATESTPAVADGIIFVTDELESLHALDLETGETLWTAPFGGATAPVVADGVVYAVKEGYSLFAFDAETGAKRFEFQPPQVPLSAPVVGDGVVYAVNRERVIALEEAK</sequence>
<feature type="domain" description="Pyrrolo-quinoline quinone repeat" evidence="1">
    <location>
        <begin position="195"/>
        <end position="276"/>
    </location>
</feature>
<dbReference type="PROSITE" id="PS51318">
    <property type="entry name" value="TAT"/>
    <property type="match status" value="1"/>
</dbReference>
<accession>A0A1H7UKB4</accession>
<dbReference type="Pfam" id="PF13360">
    <property type="entry name" value="PQQ_2"/>
    <property type="match status" value="2"/>
</dbReference>
<name>A0A1H7UKB4_HALLR</name>
<dbReference type="EMBL" id="FOAD01000013">
    <property type="protein sequence ID" value="SEL96737.1"/>
    <property type="molecule type" value="Genomic_DNA"/>
</dbReference>